<dbReference type="PANTHER" id="PTHR31099:SF24">
    <property type="entry name" value="AMINOTRANSFERASE-LIKE PLANT MOBILE DOMAIN-CONTAINING PROTEIN"/>
    <property type="match status" value="1"/>
</dbReference>
<organism evidence="2">
    <name type="scientific">Brassica cretica</name>
    <name type="common">Mustard</name>
    <dbReference type="NCBI Taxonomy" id="69181"/>
    <lineage>
        <taxon>Eukaryota</taxon>
        <taxon>Viridiplantae</taxon>
        <taxon>Streptophyta</taxon>
        <taxon>Embryophyta</taxon>
        <taxon>Tracheophyta</taxon>
        <taxon>Spermatophyta</taxon>
        <taxon>Magnoliopsida</taxon>
        <taxon>eudicotyledons</taxon>
        <taxon>Gunneridae</taxon>
        <taxon>Pentapetalae</taxon>
        <taxon>rosids</taxon>
        <taxon>malvids</taxon>
        <taxon>Brassicales</taxon>
        <taxon>Brassicaceae</taxon>
        <taxon>Brassiceae</taxon>
        <taxon>Brassica</taxon>
    </lineage>
</organism>
<evidence type="ECO:0000256" key="1">
    <source>
        <dbReference type="SAM" id="MobiDB-lite"/>
    </source>
</evidence>
<feature type="region of interest" description="Disordered" evidence="1">
    <location>
        <begin position="550"/>
        <end position="571"/>
    </location>
</feature>
<name>A0A8S9HRV7_BRACR</name>
<feature type="region of interest" description="Disordered" evidence="1">
    <location>
        <begin position="26"/>
        <end position="86"/>
    </location>
</feature>
<proteinExistence type="predicted"/>
<sequence length="668" mass="75040">MPSSTRSNKETQLLFLPDPVSLERSIRKEARSSSTDNNTCVSLDSAQPPSTQTPVLSTDTRSPLSTDNTHVSSTDIFHPTSIDTPSQTSINTELREMVAPLILVRDNNGDLHDQEGHLRNAADNEDIGLKRLLLDRTRKNKRGYKGFRNSYIVVLKLVWFRLNSSIFGNMEGSPCRKSSISWKGGRSLGPILGFLFSGDLECSFIGDTGPGSCMEAGGNNTWAPLRQDSSPSVSLSWIPLKPELILNPGRSLFVKDSQGDLEIFDFLFSVFKKERVRRIFRMHGASHQIIPDLRKMNSDLPSLLASLVGGRVRPRCLFADPFSLTAASHREVPEADNEAILMAPSKQRCSYVLDDGPCSEIEEEDLMANRRRYAIHSSVQMRSPSEFERAADRGPNEIAVFEAYLVAGFRGIIPSLVAKISSFFGFCPSQLTPLSWRTLISIQEPSRGTKGNYPFGNNWNSRYAFMKIQEPFFYPTFWHTVDVGRPVSFLGEAVAKQVLAISRCFRRVPFLVSKEVLRHSRLWGNIARLPASVLYDEYQQAGTRRRCSFYTPPPHLDRATPPTARIRPDSVGTPTGGVPLMGILQMLLTELFLLRNRVRDMAAQRDLLIRQVTASARWELMKEWLEGRTEHWDPEEEYRQLLGRHSGGFSQVSLRSVAECRVSAGPPF</sequence>
<feature type="compositionally biased region" description="Polar residues" evidence="1">
    <location>
        <begin position="32"/>
        <end position="86"/>
    </location>
</feature>
<accession>A0A8S9HRV7</accession>
<dbReference type="PANTHER" id="PTHR31099">
    <property type="entry name" value="OS06G0165300 PROTEIN"/>
    <property type="match status" value="1"/>
</dbReference>
<protein>
    <submittedName>
        <fullName evidence="2">Uncharacterized protein</fullName>
    </submittedName>
</protein>
<reference evidence="2" key="1">
    <citation type="submission" date="2019-12" db="EMBL/GenBank/DDBJ databases">
        <title>Genome sequencing and annotation of Brassica cretica.</title>
        <authorList>
            <person name="Studholme D.J."/>
            <person name="Sarris P.F."/>
        </authorList>
    </citation>
    <scope>NUCLEOTIDE SEQUENCE</scope>
    <source>
        <strain evidence="2">PFS-102/07</strain>
        <tissue evidence="2">Leaf</tissue>
    </source>
</reference>
<dbReference type="EMBL" id="QGKY02001250">
    <property type="protein sequence ID" value="KAF2560763.1"/>
    <property type="molecule type" value="Genomic_DNA"/>
</dbReference>
<gene>
    <name evidence="2" type="ORF">F2Q70_00017543</name>
</gene>
<comment type="caution">
    <text evidence="2">The sequence shown here is derived from an EMBL/GenBank/DDBJ whole genome shotgun (WGS) entry which is preliminary data.</text>
</comment>
<dbReference type="AlphaFoldDB" id="A0A8S9HRV7"/>
<evidence type="ECO:0000313" key="2">
    <source>
        <dbReference type="EMBL" id="KAF2560763.1"/>
    </source>
</evidence>